<reference evidence="1 2" key="1">
    <citation type="submission" date="2023-11" db="EMBL/GenBank/DDBJ databases">
        <title>MicrobeMod: A computational toolkit for identifying prokaryotic methylation and restriction-modification with nanopore sequencing.</title>
        <authorList>
            <person name="Crits-Christoph A."/>
            <person name="Kang S.C."/>
            <person name="Lee H."/>
            <person name="Ostrov N."/>
        </authorList>
    </citation>
    <scope>NUCLEOTIDE SEQUENCE [LARGE SCALE GENOMIC DNA]</scope>
    <source>
        <strain evidence="1 2">ATCC BAA-571</strain>
    </source>
</reference>
<sequence length="44" mass="4733">MKLAEQKRQSGKALPRVGKEAAKLIGQIAARRIVGLAMRTSDLA</sequence>
<evidence type="ECO:0000313" key="1">
    <source>
        <dbReference type="EMBL" id="MDX5995155.1"/>
    </source>
</evidence>
<protein>
    <submittedName>
        <fullName evidence="1">Uncharacterized protein</fullName>
    </submittedName>
</protein>
<dbReference type="Proteomes" id="UP001278050">
    <property type="component" value="Unassembled WGS sequence"/>
</dbReference>
<dbReference type="RefSeq" id="WP_274379667.1">
    <property type="nucleotide sequence ID" value="NZ_CBCSET010000005.1"/>
</dbReference>
<gene>
    <name evidence="1" type="ORF">SIM71_24085</name>
</gene>
<dbReference type="EMBL" id="JAWXXP010000001">
    <property type="protein sequence ID" value="MDX5995155.1"/>
    <property type="molecule type" value="Genomic_DNA"/>
</dbReference>
<proteinExistence type="predicted"/>
<evidence type="ECO:0000313" key="2">
    <source>
        <dbReference type="Proteomes" id="UP001278050"/>
    </source>
</evidence>
<comment type="caution">
    <text evidence="1">The sequence shown here is derived from an EMBL/GenBank/DDBJ whole genome shotgun (WGS) entry which is preliminary data.</text>
</comment>
<name>A0ABU4Q7B1_9GAMM</name>
<organism evidence="1 2">
    <name type="scientific">Ectopseudomonas alcaliphila</name>
    <dbReference type="NCBI Taxonomy" id="101564"/>
    <lineage>
        <taxon>Bacteria</taxon>
        <taxon>Pseudomonadati</taxon>
        <taxon>Pseudomonadota</taxon>
        <taxon>Gammaproteobacteria</taxon>
        <taxon>Pseudomonadales</taxon>
        <taxon>Pseudomonadaceae</taxon>
        <taxon>Ectopseudomonas</taxon>
    </lineage>
</organism>
<accession>A0ABU4Q7B1</accession>
<keyword evidence="2" id="KW-1185">Reference proteome</keyword>